<dbReference type="GO" id="GO:0008080">
    <property type="term" value="F:N-acetyltransferase activity"/>
    <property type="evidence" value="ECO:0007669"/>
    <property type="project" value="TreeGrafter"/>
</dbReference>
<dbReference type="InterPro" id="IPR051016">
    <property type="entry name" value="Diverse_Substrate_AcTransf"/>
</dbReference>
<protein>
    <submittedName>
        <fullName evidence="6">GNAT family N-acetyltransferase</fullName>
    </submittedName>
</protein>
<name>A0AAW5FAT6_CLOSY</name>
<evidence type="ECO:0000259" key="5">
    <source>
        <dbReference type="PROSITE" id="PS51186"/>
    </source>
</evidence>
<organism evidence="6 7">
    <name type="scientific">Clostridium symbiosum</name>
    <name type="common">Bacteroides symbiosus</name>
    <dbReference type="NCBI Taxonomy" id="1512"/>
    <lineage>
        <taxon>Bacteria</taxon>
        <taxon>Bacillati</taxon>
        <taxon>Bacillota</taxon>
        <taxon>Clostridia</taxon>
        <taxon>Lachnospirales</taxon>
        <taxon>Lachnospiraceae</taxon>
        <taxon>Otoolea</taxon>
    </lineage>
</organism>
<comment type="similarity">
    <text evidence="1">Belongs to the acetyltransferase family.</text>
</comment>
<evidence type="ECO:0000313" key="7">
    <source>
        <dbReference type="Proteomes" id="UP001203136"/>
    </source>
</evidence>
<dbReference type="AlphaFoldDB" id="A0AAW5FAT6"/>
<reference evidence="6" key="1">
    <citation type="journal article" date="2022" name="Cell Host Microbe">
        <title>Colonization of the live biotherapeutic product VE303 and modulation of the microbiota and metabolites in healthy volunteers.</title>
        <authorList>
            <person name="Dsouza M."/>
            <person name="Menon R."/>
            <person name="Crossette E."/>
            <person name="Bhattarai S.K."/>
            <person name="Schneider J."/>
            <person name="Kim Y.G."/>
            <person name="Reddy S."/>
            <person name="Caballero S."/>
            <person name="Felix C."/>
            <person name="Cornacchione L."/>
            <person name="Hendrickson J."/>
            <person name="Watson A.R."/>
            <person name="Minot S.S."/>
            <person name="Greenfield N."/>
            <person name="Schopf L."/>
            <person name="Szabady R."/>
            <person name="Patarroyo J."/>
            <person name="Smith W."/>
            <person name="Harrison P."/>
            <person name="Kuijper E.J."/>
            <person name="Kelly C.P."/>
            <person name="Olle B."/>
            <person name="Bobilev D."/>
            <person name="Silber J.L."/>
            <person name="Bucci V."/>
            <person name="Roberts B."/>
            <person name="Faith J."/>
            <person name="Norman J.M."/>
        </authorList>
    </citation>
    <scope>NUCLEOTIDE SEQUENCE</scope>
    <source>
        <strain evidence="6">VE303-04</strain>
    </source>
</reference>
<sequence length="163" mass="18472">MNNLQPSFRFAQRKDTGLILAFIKALAEYEKMAGNVIATEELLEEWIFDKGKAEVLFVVENGIPVGFALFFHNFSTFLGRAGIYLEDLFILPEHRGKGYGKAILKKLAATAVERGCGRLEWSCLDWNRPSIDFYLSLGAEPMEDWTTYRFSGNSLKKMAETDS</sequence>
<dbReference type="InterPro" id="IPR016181">
    <property type="entry name" value="Acyl_CoA_acyltransferase"/>
</dbReference>
<dbReference type="CDD" id="cd04301">
    <property type="entry name" value="NAT_SF"/>
    <property type="match status" value="1"/>
</dbReference>
<dbReference type="Pfam" id="PF00583">
    <property type="entry name" value="Acetyltransf_1"/>
    <property type="match status" value="1"/>
</dbReference>
<dbReference type="PROSITE" id="PS50836">
    <property type="entry name" value="DOMON"/>
    <property type="match status" value="1"/>
</dbReference>
<dbReference type="InterPro" id="IPR000182">
    <property type="entry name" value="GNAT_dom"/>
</dbReference>
<dbReference type="Proteomes" id="UP001203136">
    <property type="component" value="Unassembled WGS sequence"/>
</dbReference>
<feature type="domain" description="N-acetyltransferase" evidence="5">
    <location>
        <begin position="6"/>
        <end position="160"/>
    </location>
</feature>
<evidence type="ECO:0000256" key="2">
    <source>
        <dbReference type="ARBA" id="ARBA00022679"/>
    </source>
</evidence>
<dbReference type="PANTHER" id="PTHR10545:SF29">
    <property type="entry name" value="GH14572P-RELATED"/>
    <property type="match status" value="1"/>
</dbReference>
<dbReference type="RefSeq" id="WP_003505910.1">
    <property type="nucleotide sequence ID" value="NZ_CABHNX010000274.1"/>
</dbReference>
<evidence type="ECO:0000259" key="4">
    <source>
        <dbReference type="PROSITE" id="PS50836"/>
    </source>
</evidence>
<comment type="caution">
    <text evidence="6">The sequence shown here is derived from an EMBL/GenBank/DDBJ whole genome shotgun (WGS) entry which is preliminary data.</text>
</comment>
<dbReference type="SUPFAM" id="SSF55729">
    <property type="entry name" value="Acyl-CoA N-acyltransferases (Nat)"/>
    <property type="match status" value="1"/>
</dbReference>
<dbReference type="PANTHER" id="PTHR10545">
    <property type="entry name" value="DIAMINE N-ACETYLTRANSFERASE"/>
    <property type="match status" value="1"/>
</dbReference>
<evidence type="ECO:0000313" key="6">
    <source>
        <dbReference type="EMBL" id="MCK0088930.1"/>
    </source>
</evidence>
<dbReference type="InterPro" id="IPR005018">
    <property type="entry name" value="DOMON_domain"/>
</dbReference>
<dbReference type="FunFam" id="3.40.630.30:FF:000064">
    <property type="entry name" value="GNAT family acetyltransferase"/>
    <property type="match status" value="1"/>
</dbReference>
<feature type="domain" description="DOMON" evidence="4">
    <location>
        <begin position="115"/>
        <end position="163"/>
    </location>
</feature>
<dbReference type="EMBL" id="JAINVB010000002">
    <property type="protein sequence ID" value="MCK0088930.1"/>
    <property type="molecule type" value="Genomic_DNA"/>
</dbReference>
<dbReference type="PROSITE" id="PS51186">
    <property type="entry name" value="GNAT"/>
    <property type="match status" value="1"/>
</dbReference>
<proteinExistence type="inferred from homology"/>
<evidence type="ECO:0000256" key="1">
    <source>
        <dbReference type="ARBA" id="ARBA00008694"/>
    </source>
</evidence>
<dbReference type="Gene3D" id="3.40.630.30">
    <property type="match status" value="1"/>
</dbReference>
<keyword evidence="3" id="KW-0012">Acyltransferase</keyword>
<gene>
    <name evidence="6" type="ORF">K5I21_24305</name>
</gene>
<evidence type="ECO:0000256" key="3">
    <source>
        <dbReference type="ARBA" id="ARBA00023315"/>
    </source>
</evidence>
<accession>A0AAW5FAT6</accession>
<keyword evidence="2" id="KW-0808">Transferase</keyword>